<proteinExistence type="predicted"/>
<name>A0A1B6VQ22_9PROT</name>
<dbReference type="AlphaFoldDB" id="A0A1B6VQ22"/>
<evidence type="ECO:0000313" key="3">
    <source>
        <dbReference type="Proteomes" id="UP000077786"/>
    </source>
</evidence>
<gene>
    <name evidence="2" type="ORF">A0123_00212</name>
</gene>
<accession>A0A1B6VQ22</accession>
<evidence type="ECO:0008006" key="4">
    <source>
        <dbReference type="Google" id="ProtNLM"/>
    </source>
</evidence>
<keyword evidence="1" id="KW-0175">Coiled coil</keyword>
<protein>
    <recommendedName>
        <fullName evidence="4">DUF3732 domain-containing protein</fullName>
    </recommendedName>
</protein>
<feature type="coiled-coil region" evidence="1">
    <location>
        <begin position="196"/>
        <end position="223"/>
    </location>
</feature>
<dbReference type="OrthoDB" id="103556at2"/>
<reference evidence="2 3" key="1">
    <citation type="submission" date="2016-03" db="EMBL/GenBank/DDBJ databases">
        <title>Draft genome sequence of Gluconobacter cerinus strain CECT 9110.</title>
        <authorList>
            <person name="Sainz F."/>
            <person name="Mas A."/>
            <person name="Torija M.J."/>
        </authorList>
    </citation>
    <scope>NUCLEOTIDE SEQUENCE [LARGE SCALE GENOMIC DNA]</scope>
    <source>
        <strain evidence="2 3">CECT 9110</strain>
    </source>
</reference>
<evidence type="ECO:0000256" key="1">
    <source>
        <dbReference type="SAM" id="Coils"/>
    </source>
</evidence>
<organism evidence="2 3">
    <name type="scientific">Gluconobacter cerinus</name>
    <dbReference type="NCBI Taxonomy" id="38307"/>
    <lineage>
        <taxon>Bacteria</taxon>
        <taxon>Pseudomonadati</taxon>
        <taxon>Pseudomonadota</taxon>
        <taxon>Alphaproteobacteria</taxon>
        <taxon>Acetobacterales</taxon>
        <taxon>Acetobacteraceae</taxon>
        <taxon>Gluconobacter</taxon>
    </lineage>
</organism>
<dbReference type="EMBL" id="LUTU01000002">
    <property type="protein sequence ID" value="OAJ69158.1"/>
    <property type="molecule type" value="Genomic_DNA"/>
</dbReference>
<dbReference type="Pfam" id="PF12532">
    <property type="entry name" value="DUF3732"/>
    <property type="match status" value="1"/>
</dbReference>
<comment type="caution">
    <text evidence="2">The sequence shown here is derived from an EMBL/GenBank/DDBJ whole genome shotgun (WGS) entry which is preliminary data.</text>
</comment>
<dbReference type="InterPro" id="IPR027417">
    <property type="entry name" value="P-loop_NTPase"/>
</dbReference>
<dbReference type="RefSeq" id="WP_064273023.1">
    <property type="nucleotide sequence ID" value="NZ_LUTU01000002.1"/>
</dbReference>
<dbReference type="PATRIC" id="fig|38307.3.peg.222"/>
<dbReference type="Gene3D" id="3.40.50.300">
    <property type="entry name" value="P-loop containing nucleotide triphosphate hydrolases"/>
    <property type="match status" value="1"/>
</dbReference>
<sequence>MKFYIESLHLWLNDGRKRSLTFLPNKVNVITGGSHTGKTAILDIIDYCFFASRHRISESIINENVLWYGLCIHVNDKVYTLARKAPTGAAISNDYFFSPIGDVPSGPPEKNIEDNALKILLSADFGIDQDVKIPFGGRVLRAGSRISLRYFLMFNTISQDIITHSEQFFDKQDQARYQEALPRIFDIAVGIDSVENILKREKRTELEQRLTRLQRRSAKTEESRGAFYTELAETTAKAKSYGLIPEADDAEESVAMLERMVVDGETGSDLFVSGRHEEISSELYQISRKLRGLRKFLGEYTHHKNVLLETADSLKPVEYLLTNHKDTVRTSVFFDIIEKLADGLREIKAETSRKTPLDSNISELIKSLESRREQLQRDFDALPSGAEAFENQKDKYIFIGETKAKLEIFAGGDQGVSRDYSAEIEDLEKQIGDLSVSSREDRQEQFTSVLDETIQDYISLVKIALGNYGDYRSAFNYKEKKLYLRKPKTAFIENVGSSSNHMFLHLFLFLGLHEIIMRNDGNHVAPFLIIDQFSRPYWGDDDNGGPADAQSPEQRPKMDIKESDVAKVNSALNLLNEFIDIATDMNKEFQIILFEHIKPRYWESLENFHLVEIFSDGNALIPPTPLE</sequence>
<dbReference type="InterPro" id="IPR022205">
    <property type="entry name" value="DUF3732"/>
</dbReference>
<dbReference type="Proteomes" id="UP000077786">
    <property type="component" value="Unassembled WGS sequence"/>
</dbReference>
<evidence type="ECO:0000313" key="2">
    <source>
        <dbReference type="EMBL" id="OAJ69158.1"/>
    </source>
</evidence>